<sequence>MKNTIASAAALLLTTAAASAEICFLQIDGQIEMQGPCVFDPMGGGDFFAADIDDRLAFVYFYLEDSGIGIAAWSDRESKANSMLGTLYRDGACWQNPDVTLCAWDS</sequence>
<dbReference type="RefSeq" id="WP_138845771.1">
    <property type="nucleotide sequence ID" value="NZ_VCPD01000012.1"/>
</dbReference>
<dbReference type="EMBL" id="VCPD01000012">
    <property type="protein sequence ID" value="TMV02593.1"/>
    <property type="molecule type" value="Genomic_DNA"/>
</dbReference>
<proteinExistence type="predicted"/>
<evidence type="ECO:0008006" key="4">
    <source>
        <dbReference type="Google" id="ProtNLM"/>
    </source>
</evidence>
<keyword evidence="1" id="KW-0732">Signal</keyword>
<protein>
    <recommendedName>
        <fullName evidence="4">Secreted protein</fullName>
    </recommendedName>
</protein>
<gene>
    <name evidence="2" type="ORF">FGK63_20410</name>
</gene>
<reference evidence="2 3" key="1">
    <citation type="submission" date="2019-05" db="EMBL/GenBank/DDBJ databases">
        <title>Ruegeria sp. nov., isolated from tidal flat.</title>
        <authorList>
            <person name="Kim W."/>
        </authorList>
    </citation>
    <scope>NUCLEOTIDE SEQUENCE [LARGE SCALE GENOMIC DNA]</scope>
    <source>
        <strain evidence="2 3">CAU 1488</strain>
    </source>
</reference>
<evidence type="ECO:0000256" key="1">
    <source>
        <dbReference type="SAM" id="SignalP"/>
    </source>
</evidence>
<accession>A0ABY2WS28</accession>
<organism evidence="2 3">
    <name type="scientific">Ruegeria sediminis</name>
    <dbReference type="NCBI Taxonomy" id="2583820"/>
    <lineage>
        <taxon>Bacteria</taxon>
        <taxon>Pseudomonadati</taxon>
        <taxon>Pseudomonadota</taxon>
        <taxon>Alphaproteobacteria</taxon>
        <taxon>Rhodobacterales</taxon>
        <taxon>Roseobacteraceae</taxon>
        <taxon>Ruegeria</taxon>
    </lineage>
</organism>
<name>A0ABY2WS28_9RHOB</name>
<evidence type="ECO:0000313" key="3">
    <source>
        <dbReference type="Proteomes" id="UP001193035"/>
    </source>
</evidence>
<feature type="signal peptide" evidence="1">
    <location>
        <begin position="1"/>
        <end position="20"/>
    </location>
</feature>
<keyword evidence="3" id="KW-1185">Reference proteome</keyword>
<evidence type="ECO:0000313" key="2">
    <source>
        <dbReference type="EMBL" id="TMV02593.1"/>
    </source>
</evidence>
<comment type="caution">
    <text evidence="2">The sequence shown here is derived from an EMBL/GenBank/DDBJ whole genome shotgun (WGS) entry which is preliminary data.</text>
</comment>
<dbReference type="Proteomes" id="UP001193035">
    <property type="component" value="Unassembled WGS sequence"/>
</dbReference>
<feature type="chain" id="PRO_5046014060" description="Secreted protein" evidence="1">
    <location>
        <begin position="21"/>
        <end position="106"/>
    </location>
</feature>